<reference evidence="1 2" key="1">
    <citation type="submission" date="2021-06" db="EMBL/GenBank/DDBJ databases">
        <authorList>
            <person name="Palmer J.M."/>
        </authorList>
    </citation>
    <scope>NUCLEOTIDE SEQUENCE [LARGE SCALE GENOMIC DNA]</scope>
    <source>
        <strain evidence="1 2">GA_2019</strain>
        <tissue evidence="1">Muscle</tissue>
    </source>
</reference>
<protein>
    <submittedName>
        <fullName evidence="1">Uncharacterized protein</fullName>
    </submittedName>
</protein>
<comment type="caution">
    <text evidence="1">The sequence shown here is derived from an EMBL/GenBank/DDBJ whole genome shotgun (WGS) entry which is preliminary data.</text>
</comment>
<proteinExistence type="predicted"/>
<evidence type="ECO:0000313" key="1">
    <source>
        <dbReference type="EMBL" id="MEQ2183724.1"/>
    </source>
</evidence>
<dbReference type="EMBL" id="JAHRIO010079991">
    <property type="protein sequence ID" value="MEQ2183724.1"/>
    <property type="molecule type" value="Genomic_DNA"/>
</dbReference>
<dbReference type="Proteomes" id="UP001476798">
    <property type="component" value="Unassembled WGS sequence"/>
</dbReference>
<name>A0ABV0PJR0_9TELE</name>
<evidence type="ECO:0000313" key="2">
    <source>
        <dbReference type="Proteomes" id="UP001476798"/>
    </source>
</evidence>
<accession>A0ABV0PJR0</accession>
<gene>
    <name evidence="1" type="ORF">GOODEAATRI_000929</name>
</gene>
<organism evidence="1 2">
    <name type="scientific">Goodea atripinnis</name>
    <dbReference type="NCBI Taxonomy" id="208336"/>
    <lineage>
        <taxon>Eukaryota</taxon>
        <taxon>Metazoa</taxon>
        <taxon>Chordata</taxon>
        <taxon>Craniata</taxon>
        <taxon>Vertebrata</taxon>
        <taxon>Euteleostomi</taxon>
        <taxon>Actinopterygii</taxon>
        <taxon>Neopterygii</taxon>
        <taxon>Teleostei</taxon>
        <taxon>Neoteleostei</taxon>
        <taxon>Acanthomorphata</taxon>
        <taxon>Ovalentaria</taxon>
        <taxon>Atherinomorphae</taxon>
        <taxon>Cyprinodontiformes</taxon>
        <taxon>Goodeidae</taxon>
        <taxon>Goodea</taxon>
    </lineage>
</organism>
<sequence length="87" mass="9629">MRLWAVPAMVGEEISGAGRFNLFYLQLIPREITLCQPCKSQHPVGDGAVNYILFYFLPLPPSSAFPRLYAQRKSALNQTAASSNCVP</sequence>
<keyword evidence="2" id="KW-1185">Reference proteome</keyword>